<evidence type="ECO:0000313" key="2">
    <source>
        <dbReference type="EMBL" id="PAV81902.1"/>
    </source>
</evidence>
<gene>
    <name evidence="2" type="ORF">WR25_17316</name>
</gene>
<name>A0A2A2L6V1_9BILA</name>
<sequence>MDRQPRGREQNSCSLRNNTLFKSYVKLLNNKWTAVAEDSVSEREEQQTATEPTKSESQEVDGSKKSDNDKGRDWLEAIKEVEEEPNMECEDEDGKIGEMYAAEAIKEVEEQQSNTTVESDEDKGKQTAESTELENGEAVKAGKEIRNMDTMESLKDMDGVPSMKTVELMKEEKSCAKQNMDEAKEKLQINACSTPFMSPPLSDKSSDMHPYGDYQSMLSPSPVRTRDNFSLGCINCNLLHSGIESPVGNDRAKIYCASHPFQTASIQTTLRADTSTPLLKVDTSLELPGNYSSPEGIKGTGIVAEVTSRIEKVSVRPDELTRSNGTATIGAEKRNCFHAMNQVPEPESQSDRNLPLCCPVCDSNWAFDCPGCKGNDSVSTESGYRSLTAKEEGCPVILSSKCSHVFHYHCVYDSPIPLTQSARRLLVDLCPVCCLLDSPSDNSSTQSQAQSQTNFLAPPNFNTAITFDAASI</sequence>
<feature type="compositionally biased region" description="Basic and acidic residues" evidence="1">
    <location>
        <begin position="53"/>
        <end position="80"/>
    </location>
</feature>
<keyword evidence="3" id="KW-1185">Reference proteome</keyword>
<feature type="compositionally biased region" description="Acidic residues" evidence="1">
    <location>
        <begin position="81"/>
        <end position="93"/>
    </location>
</feature>
<dbReference type="Proteomes" id="UP000218231">
    <property type="component" value="Unassembled WGS sequence"/>
</dbReference>
<evidence type="ECO:0000313" key="3">
    <source>
        <dbReference type="Proteomes" id="UP000218231"/>
    </source>
</evidence>
<feature type="region of interest" description="Disordered" evidence="1">
    <location>
        <begin position="36"/>
        <end position="93"/>
    </location>
</feature>
<evidence type="ECO:0000256" key="1">
    <source>
        <dbReference type="SAM" id="MobiDB-lite"/>
    </source>
</evidence>
<proteinExistence type="predicted"/>
<organism evidence="2 3">
    <name type="scientific">Diploscapter pachys</name>
    <dbReference type="NCBI Taxonomy" id="2018661"/>
    <lineage>
        <taxon>Eukaryota</taxon>
        <taxon>Metazoa</taxon>
        <taxon>Ecdysozoa</taxon>
        <taxon>Nematoda</taxon>
        <taxon>Chromadorea</taxon>
        <taxon>Rhabditida</taxon>
        <taxon>Rhabditina</taxon>
        <taxon>Rhabditomorpha</taxon>
        <taxon>Rhabditoidea</taxon>
        <taxon>Rhabditidae</taxon>
        <taxon>Diploscapter</taxon>
    </lineage>
</organism>
<protein>
    <submittedName>
        <fullName evidence="2">Uncharacterized protein</fullName>
    </submittedName>
</protein>
<dbReference type="EMBL" id="LIAE01007106">
    <property type="protein sequence ID" value="PAV81902.1"/>
    <property type="molecule type" value="Genomic_DNA"/>
</dbReference>
<accession>A0A2A2L6V1</accession>
<dbReference type="AlphaFoldDB" id="A0A2A2L6V1"/>
<comment type="caution">
    <text evidence="2">The sequence shown here is derived from an EMBL/GenBank/DDBJ whole genome shotgun (WGS) entry which is preliminary data.</text>
</comment>
<reference evidence="2 3" key="1">
    <citation type="journal article" date="2017" name="Curr. Biol.">
        <title>Genome architecture and evolution of a unichromosomal asexual nematode.</title>
        <authorList>
            <person name="Fradin H."/>
            <person name="Zegar C."/>
            <person name="Gutwein M."/>
            <person name="Lucas J."/>
            <person name="Kovtun M."/>
            <person name="Corcoran D."/>
            <person name="Baugh L.R."/>
            <person name="Kiontke K."/>
            <person name="Gunsalus K."/>
            <person name="Fitch D.H."/>
            <person name="Piano F."/>
        </authorList>
    </citation>
    <scope>NUCLEOTIDE SEQUENCE [LARGE SCALE GENOMIC DNA]</scope>
    <source>
        <strain evidence="2">PF1309</strain>
    </source>
</reference>
<feature type="region of interest" description="Disordered" evidence="1">
    <location>
        <begin position="105"/>
        <end position="143"/>
    </location>
</feature>